<keyword evidence="12" id="KW-1185">Reference proteome</keyword>
<feature type="compositionally biased region" description="Basic and acidic residues" evidence="8">
    <location>
        <begin position="93"/>
        <end position="103"/>
    </location>
</feature>
<dbReference type="InterPro" id="IPR005548">
    <property type="entry name" value="Cell_div_FtsQ/DivIB_C"/>
</dbReference>
<dbReference type="AlphaFoldDB" id="A0A179B1N9"/>
<evidence type="ECO:0000256" key="8">
    <source>
        <dbReference type="SAM" id="MobiDB-lite"/>
    </source>
</evidence>
<feature type="transmembrane region" description="Helical" evidence="9">
    <location>
        <begin position="121"/>
        <end position="144"/>
    </location>
</feature>
<evidence type="ECO:0000313" key="12">
    <source>
        <dbReference type="Proteomes" id="UP000078368"/>
    </source>
</evidence>
<evidence type="ECO:0000256" key="1">
    <source>
        <dbReference type="ARBA" id="ARBA00004370"/>
    </source>
</evidence>
<dbReference type="PANTHER" id="PTHR37820">
    <property type="entry name" value="CELL DIVISION PROTEIN DIVIB"/>
    <property type="match status" value="1"/>
</dbReference>
<proteinExistence type="predicted"/>
<accession>A0A179B1N9</accession>
<dbReference type="RefSeq" id="WP_009199783.1">
    <property type="nucleotide sequence ID" value="NZ_LVZK01000003.1"/>
</dbReference>
<evidence type="ECO:0000313" key="11">
    <source>
        <dbReference type="EMBL" id="OAP85295.1"/>
    </source>
</evidence>
<feature type="compositionally biased region" description="Basic and acidic residues" evidence="8">
    <location>
        <begin position="1"/>
        <end position="18"/>
    </location>
</feature>
<dbReference type="PROSITE" id="PS51779">
    <property type="entry name" value="POTRA"/>
    <property type="match status" value="1"/>
</dbReference>
<keyword evidence="5 9" id="KW-1133">Transmembrane helix</keyword>
<dbReference type="GO" id="GO:0005886">
    <property type="term" value="C:plasma membrane"/>
    <property type="evidence" value="ECO:0007669"/>
    <property type="project" value="TreeGrafter"/>
</dbReference>
<reference evidence="11 12" key="1">
    <citation type="submission" date="2016-04" db="EMBL/GenBank/DDBJ databases">
        <title>Peptidophaga gingivicola gen. nov., sp. nov., isolated from human subgingival plaque.</title>
        <authorList>
            <person name="Beall C.J."/>
            <person name="Mokrzan E.M."/>
            <person name="Griffen A.L."/>
            <person name="Leys E.J."/>
        </authorList>
    </citation>
    <scope>NUCLEOTIDE SEQUENCE [LARGE SCALE GENOMIC DNA]</scope>
    <source>
        <strain evidence="11 12">BA112</strain>
    </source>
</reference>
<dbReference type="Pfam" id="PF08478">
    <property type="entry name" value="POTRA_1"/>
    <property type="match status" value="1"/>
</dbReference>
<dbReference type="STRING" id="1823756.A4H34_09320"/>
<evidence type="ECO:0000256" key="4">
    <source>
        <dbReference type="ARBA" id="ARBA00022692"/>
    </source>
</evidence>
<sequence length="340" mass="35876">MEEGARRPEEESRRERPEAASSLSPSSPSEARTGEQAAVSGVAGLGPRRATGLAGAGRRGEPNLASENRDRRGQAVVAEIVEGGPPRGWRAASRRESDPVDMTERRRERLAERRRVRKRRIVRASIAGAAVVILAWVVFFSPLLALRSGGVAVRGAGAAGVADGDVKAAVAEYVGTPLVRLNTGEVESKVRKSLPMVKRAKVTRNFPGGVTVAVTLRKPVACMVEKASCTAIDEDGVRLDVPKSQTSSLPKLKLADGDAPRATSIMGAVLGALDEGTRRQVASVQVTRAGQVAFTLSDGATVNWGGAEESAVKARVLKGLLSQKAKRYDVSAPHAPVTEN</sequence>
<evidence type="ECO:0000256" key="3">
    <source>
        <dbReference type="ARBA" id="ARBA00022618"/>
    </source>
</evidence>
<name>A0A179B1N9_9ACTO</name>
<evidence type="ECO:0000256" key="7">
    <source>
        <dbReference type="ARBA" id="ARBA00023306"/>
    </source>
</evidence>
<comment type="subcellular location">
    <subcellularLocation>
        <location evidence="1">Membrane</location>
    </subcellularLocation>
</comment>
<dbReference type="InterPro" id="IPR050487">
    <property type="entry name" value="FtsQ_DivIB"/>
</dbReference>
<keyword evidence="4 9" id="KW-0812">Transmembrane</keyword>
<feature type="compositionally biased region" description="Low complexity" evidence="8">
    <location>
        <begin position="19"/>
        <end position="31"/>
    </location>
</feature>
<comment type="caution">
    <text evidence="11">The sequence shown here is derived from an EMBL/GenBank/DDBJ whole genome shotgun (WGS) entry which is preliminary data.</text>
</comment>
<evidence type="ECO:0000256" key="5">
    <source>
        <dbReference type="ARBA" id="ARBA00022989"/>
    </source>
</evidence>
<keyword evidence="6 9" id="KW-0472">Membrane</keyword>
<dbReference type="GO" id="GO:0051301">
    <property type="term" value="P:cell division"/>
    <property type="evidence" value="ECO:0007669"/>
    <property type="project" value="UniProtKB-KW"/>
</dbReference>
<feature type="region of interest" description="Disordered" evidence="8">
    <location>
        <begin position="1"/>
        <end position="103"/>
    </location>
</feature>
<dbReference type="PANTHER" id="PTHR37820:SF1">
    <property type="entry name" value="CELL DIVISION PROTEIN FTSQ"/>
    <property type="match status" value="1"/>
</dbReference>
<protein>
    <recommendedName>
        <fullName evidence="10">POTRA domain-containing protein</fullName>
    </recommendedName>
</protein>
<feature type="domain" description="POTRA" evidence="10">
    <location>
        <begin position="146"/>
        <end position="219"/>
    </location>
</feature>
<organism evidence="11 12">
    <name type="scientific">Peptidiphaga gingivicola</name>
    <dbReference type="NCBI Taxonomy" id="2741497"/>
    <lineage>
        <taxon>Bacteria</taxon>
        <taxon>Bacillati</taxon>
        <taxon>Actinomycetota</taxon>
        <taxon>Actinomycetes</taxon>
        <taxon>Actinomycetales</taxon>
        <taxon>Actinomycetaceae</taxon>
        <taxon>Peptidiphaga</taxon>
    </lineage>
</organism>
<evidence type="ECO:0000256" key="9">
    <source>
        <dbReference type="SAM" id="Phobius"/>
    </source>
</evidence>
<gene>
    <name evidence="11" type="ORF">A4H34_09320</name>
</gene>
<evidence type="ECO:0000259" key="10">
    <source>
        <dbReference type="PROSITE" id="PS51779"/>
    </source>
</evidence>
<evidence type="ECO:0000256" key="2">
    <source>
        <dbReference type="ARBA" id="ARBA00022475"/>
    </source>
</evidence>
<dbReference type="InterPro" id="IPR013685">
    <property type="entry name" value="POTRA_FtsQ_type"/>
</dbReference>
<dbReference type="InterPro" id="IPR034746">
    <property type="entry name" value="POTRA"/>
</dbReference>
<dbReference type="Proteomes" id="UP000078368">
    <property type="component" value="Unassembled WGS sequence"/>
</dbReference>
<keyword evidence="7" id="KW-0131">Cell cycle</keyword>
<dbReference type="EMBL" id="LVZK01000003">
    <property type="protein sequence ID" value="OAP85295.1"/>
    <property type="molecule type" value="Genomic_DNA"/>
</dbReference>
<keyword evidence="2" id="KW-1003">Cell membrane</keyword>
<dbReference type="Gene3D" id="3.10.20.310">
    <property type="entry name" value="membrane protein fhac"/>
    <property type="match status" value="1"/>
</dbReference>
<dbReference type="Pfam" id="PF03799">
    <property type="entry name" value="FtsQ_DivIB_C"/>
    <property type="match status" value="1"/>
</dbReference>
<keyword evidence="3" id="KW-0132">Cell division</keyword>
<evidence type="ECO:0000256" key="6">
    <source>
        <dbReference type="ARBA" id="ARBA00023136"/>
    </source>
</evidence>